<gene>
    <name evidence="1" type="ORF">OHT75_14885</name>
</gene>
<dbReference type="EMBL" id="JAPDMX010000030">
    <property type="protein sequence ID" value="MCW3173764.1"/>
    <property type="molecule type" value="Genomic_DNA"/>
</dbReference>
<evidence type="ECO:0000313" key="2">
    <source>
        <dbReference type="Proteomes" id="UP001163714"/>
    </source>
</evidence>
<dbReference type="RefSeq" id="WP_264728023.1">
    <property type="nucleotide sequence ID" value="NZ_JAPDMX010000030.1"/>
</dbReference>
<protein>
    <submittedName>
        <fullName evidence="1">Uncharacterized protein</fullName>
    </submittedName>
</protein>
<organism evidence="1 2">
    <name type="scientific">Shewanella subflava</name>
    <dbReference type="NCBI Taxonomy" id="2986476"/>
    <lineage>
        <taxon>Bacteria</taxon>
        <taxon>Pseudomonadati</taxon>
        <taxon>Pseudomonadota</taxon>
        <taxon>Gammaproteobacteria</taxon>
        <taxon>Alteromonadales</taxon>
        <taxon>Shewanellaceae</taxon>
        <taxon>Shewanella</taxon>
    </lineage>
</organism>
<sequence>MDNYAEQMIESFHRAPKKIITYPGGVTMVTRQDKPELQFDDCHKPSWFDQYESLFIACQHCNGHLSFITAEAPFRHK</sequence>
<proteinExistence type="predicted"/>
<comment type="caution">
    <text evidence="1">The sequence shown here is derived from an EMBL/GenBank/DDBJ whole genome shotgun (WGS) entry which is preliminary data.</text>
</comment>
<dbReference type="Proteomes" id="UP001163714">
    <property type="component" value="Unassembled WGS sequence"/>
</dbReference>
<reference evidence="1" key="1">
    <citation type="submission" date="2022-10" db="EMBL/GenBank/DDBJ databases">
        <title>Shewanella flava sp. nov, isolated from the estuary of the Fenhe River into the Yellow River.</title>
        <authorList>
            <person name="Li Y."/>
        </authorList>
    </citation>
    <scope>NUCLEOTIDE SEQUENCE</scope>
    <source>
        <strain evidence="1">FYR11-62</strain>
    </source>
</reference>
<evidence type="ECO:0000313" key="1">
    <source>
        <dbReference type="EMBL" id="MCW3173764.1"/>
    </source>
</evidence>
<accession>A0ABT3ICH8</accession>
<keyword evidence="2" id="KW-1185">Reference proteome</keyword>
<name>A0ABT3ICH8_9GAMM</name>